<dbReference type="Proteomes" id="UP000252357">
    <property type="component" value="Unassembled WGS sequence"/>
</dbReference>
<dbReference type="SUPFAM" id="SSF141673">
    <property type="entry name" value="MOSC N-terminal domain-like"/>
    <property type="match status" value="1"/>
</dbReference>
<keyword evidence="3" id="KW-1185">Reference proteome</keyword>
<dbReference type="PROSITE" id="PS51340">
    <property type="entry name" value="MOSC"/>
    <property type="match status" value="1"/>
</dbReference>
<reference evidence="2 3" key="1">
    <citation type="journal article" date="2018" name="Int. J. Syst. Evol. Microbiol.">
        <title>Parvibium lacunae gen. nov., sp. nov., a new member of the family Alcaligenaceae isolated from a freshwater pond.</title>
        <authorList>
            <person name="Chen W.M."/>
            <person name="Xie P.B."/>
            <person name="Hsu M.Y."/>
            <person name="Sheu S.Y."/>
        </authorList>
    </citation>
    <scope>NUCLEOTIDE SEQUENCE [LARGE SCALE GENOMIC DNA]</scope>
    <source>
        <strain evidence="2 3">KMB9</strain>
    </source>
</reference>
<protein>
    <submittedName>
        <fullName evidence="2">MOSC domain-containing protein</fullName>
    </submittedName>
</protein>
<evidence type="ECO:0000259" key="1">
    <source>
        <dbReference type="PROSITE" id="PS51340"/>
    </source>
</evidence>
<feature type="domain" description="MOSC" evidence="1">
    <location>
        <begin position="122"/>
        <end position="279"/>
    </location>
</feature>
<dbReference type="GO" id="GO:0030170">
    <property type="term" value="F:pyridoxal phosphate binding"/>
    <property type="evidence" value="ECO:0007669"/>
    <property type="project" value="InterPro"/>
</dbReference>
<evidence type="ECO:0000313" key="3">
    <source>
        <dbReference type="Proteomes" id="UP000252357"/>
    </source>
</evidence>
<dbReference type="PANTHER" id="PTHR14237:SF19">
    <property type="entry name" value="MITOCHONDRIAL AMIDOXIME REDUCING COMPONENT 1"/>
    <property type="match status" value="1"/>
</dbReference>
<name>A0A368L0L0_9BURK</name>
<dbReference type="Pfam" id="PF03476">
    <property type="entry name" value="MOSC_N"/>
    <property type="match status" value="1"/>
</dbReference>
<organism evidence="2 3">
    <name type="scientific">Parvibium lacunae</name>
    <dbReference type="NCBI Taxonomy" id="1888893"/>
    <lineage>
        <taxon>Bacteria</taxon>
        <taxon>Pseudomonadati</taxon>
        <taxon>Pseudomonadota</taxon>
        <taxon>Betaproteobacteria</taxon>
        <taxon>Burkholderiales</taxon>
        <taxon>Alcaligenaceae</taxon>
        <taxon>Parvibium</taxon>
    </lineage>
</organism>
<dbReference type="InterPro" id="IPR005303">
    <property type="entry name" value="MOCOS_middle"/>
</dbReference>
<comment type="caution">
    <text evidence="2">The sequence shown here is derived from an EMBL/GenBank/DDBJ whole genome shotgun (WGS) entry which is preliminary data.</text>
</comment>
<accession>A0A368L0L0</accession>
<dbReference type="GO" id="GO:0003824">
    <property type="term" value="F:catalytic activity"/>
    <property type="evidence" value="ECO:0007669"/>
    <property type="project" value="InterPro"/>
</dbReference>
<dbReference type="InterPro" id="IPR011037">
    <property type="entry name" value="Pyrv_Knase-like_insert_dom_sf"/>
</dbReference>
<dbReference type="RefSeq" id="WP_114403218.1">
    <property type="nucleotide sequence ID" value="NZ_QPGB01000004.1"/>
</dbReference>
<dbReference type="InterPro" id="IPR005302">
    <property type="entry name" value="MoCF_Sase_C"/>
</dbReference>
<dbReference type="GO" id="GO:0030151">
    <property type="term" value="F:molybdenum ion binding"/>
    <property type="evidence" value="ECO:0007669"/>
    <property type="project" value="InterPro"/>
</dbReference>
<dbReference type="PANTHER" id="PTHR14237">
    <property type="entry name" value="MOLYBDOPTERIN COFACTOR SULFURASE MOSC"/>
    <property type="match status" value="1"/>
</dbReference>
<dbReference type="AlphaFoldDB" id="A0A368L0L0"/>
<evidence type="ECO:0000313" key="2">
    <source>
        <dbReference type="EMBL" id="RCS57076.1"/>
    </source>
</evidence>
<dbReference type="OrthoDB" id="581532at2"/>
<gene>
    <name evidence="2" type="ORF">DU000_09730</name>
</gene>
<sequence length="282" mass="30908">MPTLTITDLSIYPIKSCAGITLETALVTAHGLQYDRHWVIVDHQQHFLTQRQHPRMALIQPSLSKQQLQLSAPGMSPLVLSTEPPKQPDSPCNVTVWRDSIPAWDEGNQAAQWLSEFLAQPVRLMRYAEPYQRACDPQWAGDSKAYTHFADGYPILVVNTASLAELNQRLAANGSTAIPMNRFRANIVVSGDELGAFEEDYLETLSSMGLVLRAVKPCARCSVPSVDQQTGVHTGPEPTATLTHFRHDPRVQGVTFGQNLIIEAGAGTTLTVGSTLHAALNF</sequence>
<dbReference type="Pfam" id="PF03473">
    <property type="entry name" value="MOSC"/>
    <property type="match status" value="1"/>
</dbReference>
<dbReference type="SUPFAM" id="SSF50800">
    <property type="entry name" value="PK beta-barrel domain-like"/>
    <property type="match status" value="1"/>
</dbReference>
<dbReference type="EMBL" id="QPGB01000004">
    <property type="protein sequence ID" value="RCS57076.1"/>
    <property type="molecule type" value="Genomic_DNA"/>
</dbReference>
<proteinExistence type="predicted"/>